<gene>
    <name evidence="2" type="ORF">MERR_LOCUS41629</name>
</gene>
<dbReference type="Proteomes" id="UP000467841">
    <property type="component" value="Unassembled WGS sequence"/>
</dbReference>
<feature type="domain" description="FBD" evidence="1">
    <location>
        <begin position="115"/>
        <end position="189"/>
    </location>
</feature>
<evidence type="ECO:0000313" key="2">
    <source>
        <dbReference type="EMBL" id="CAA7054393.1"/>
    </source>
</evidence>
<accession>A0A6D2KPW4</accession>
<dbReference type="EMBL" id="CACVBM020001573">
    <property type="protein sequence ID" value="CAA7054393.1"/>
    <property type="molecule type" value="Genomic_DNA"/>
</dbReference>
<evidence type="ECO:0000313" key="3">
    <source>
        <dbReference type="Proteomes" id="UP000467841"/>
    </source>
</evidence>
<dbReference type="AlphaFoldDB" id="A0A6D2KPW4"/>
<keyword evidence="3" id="KW-1185">Reference proteome</keyword>
<dbReference type="InterPro" id="IPR006566">
    <property type="entry name" value="FBD"/>
</dbReference>
<name>A0A6D2KPW4_9BRAS</name>
<dbReference type="InterPro" id="IPR050232">
    <property type="entry name" value="FBL13/AtMIF1-like"/>
</dbReference>
<reference evidence="2" key="1">
    <citation type="submission" date="2020-01" db="EMBL/GenBank/DDBJ databases">
        <authorList>
            <person name="Mishra B."/>
        </authorList>
    </citation>
    <scope>NUCLEOTIDE SEQUENCE [LARGE SCALE GENOMIC DNA]</scope>
</reference>
<dbReference type="OrthoDB" id="1033087at2759"/>
<organism evidence="2 3">
    <name type="scientific">Microthlaspi erraticum</name>
    <dbReference type="NCBI Taxonomy" id="1685480"/>
    <lineage>
        <taxon>Eukaryota</taxon>
        <taxon>Viridiplantae</taxon>
        <taxon>Streptophyta</taxon>
        <taxon>Embryophyta</taxon>
        <taxon>Tracheophyta</taxon>
        <taxon>Spermatophyta</taxon>
        <taxon>Magnoliopsida</taxon>
        <taxon>eudicotyledons</taxon>
        <taxon>Gunneridae</taxon>
        <taxon>Pentapetalae</taxon>
        <taxon>rosids</taxon>
        <taxon>malvids</taxon>
        <taxon>Brassicales</taxon>
        <taxon>Brassicaceae</taxon>
        <taxon>Coluteocarpeae</taxon>
        <taxon>Microthlaspi</taxon>
    </lineage>
</organism>
<comment type="caution">
    <text evidence="2">The sequence shown here is derived from an EMBL/GenBank/DDBJ whole genome shotgun (WGS) entry which is preliminary data.</text>
</comment>
<dbReference type="SUPFAM" id="SSF52058">
    <property type="entry name" value="L domain-like"/>
    <property type="match status" value="1"/>
</dbReference>
<dbReference type="Gene3D" id="3.80.10.10">
    <property type="entry name" value="Ribonuclease Inhibitor"/>
    <property type="match status" value="1"/>
</dbReference>
<dbReference type="InterPro" id="IPR032675">
    <property type="entry name" value="LRR_dom_sf"/>
</dbReference>
<sequence>MSDSVKVDIDVGFTATHCDLSERNIIYNFLNHFSNARDMTLSTYDLDEIICYLHQLSPLPKFGNLTRLRVSIFLNISMEIMPFVLGSCPKLKHLNLELVDEVISEVDTIPSKLPFCLVSSLECVEMTSDITKEATERKVVRYFLDNATKLKKLVLGLNVYLGEKPHDFGLLKQEFDSPRRSGLCQLEVLPKLLKRHRHY</sequence>
<proteinExistence type="predicted"/>
<dbReference type="SMART" id="SM00579">
    <property type="entry name" value="FBD"/>
    <property type="match status" value="1"/>
</dbReference>
<dbReference type="PANTHER" id="PTHR31900:SF33">
    <property type="entry name" value="PROTEIN WITH RNI-LIKE_FBD-LIKE DOMAIN"/>
    <property type="match status" value="1"/>
</dbReference>
<evidence type="ECO:0000259" key="1">
    <source>
        <dbReference type="SMART" id="SM00579"/>
    </source>
</evidence>
<protein>
    <recommendedName>
        <fullName evidence="1">FBD domain-containing protein</fullName>
    </recommendedName>
</protein>
<dbReference type="PANTHER" id="PTHR31900">
    <property type="entry name" value="F-BOX/RNI SUPERFAMILY PROTEIN-RELATED"/>
    <property type="match status" value="1"/>
</dbReference>
<dbReference type="Pfam" id="PF08387">
    <property type="entry name" value="FBD"/>
    <property type="match status" value="1"/>
</dbReference>